<evidence type="ECO:0000313" key="2">
    <source>
        <dbReference type="EMBL" id="NBE50931.1"/>
    </source>
</evidence>
<name>A0A964XKC0_9ACTN</name>
<organism evidence="2 3">
    <name type="scientific">Streptomyces boluensis</name>
    <dbReference type="NCBI Taxonomy" id="1775135"/>
    <lineage>
        <taxon>Bacteria</taxon>
        <taxon>Bacillati</taxon>
        <taxon>Actinomycetota</taxon>
        <taxon>Actinomycetes</taxon>
        <taxon>Kitasatosporales</taxon>
        <taxon>Streptomycetaceae</taxon>
        <taxon>Streptomyces</taxon>
    </lineage>
</organism>
<dbReference type="EMBL" id="JAAAHS010000024">
    <property type="protein sequence ID" value="NBE50931.1"/>
    <property type="molecule type" value="Genomic_DNA"/>
</dbReference>
<dbReference type="InterPro" id="IPR047928">
    <property type="entry name" value="Perm_prefix_1"/>
</dbReference>
<evidence type="ECO:0000256" key="1">
    <source>
        <dbReference type="SAM" id="Phobius"/>
    </source>
</evidence>
<evidence type="ECO:0000313" key="3">
    <source>
        <dbReference type="Proteomes" id="UP000598297"/>
    </source>
</evidence>
<proteinExistence type="predicted"/>
<keyword evidence="1" id="KW-0472">Membrane</keyword>
<keyword evidence="1" id="KW-1133">Transmembrane helix</keyword>
<accession>A0A964XKC0</accession>
<keyword evidence="1" id="KW-0812">Transmembrane</keyword>
<sequence length="229" mass="23528">MSDPGRPAVGAADPIDAHVADLAAALHGPARAKSRMVTELREGLVDAARDLASGPDPDHDAARLAVREFGSVAEIAPSFQRELTIAQARHTARTVMLIAPLLLVCWYLVRTWDGATGRQLPDTVELLVAHLGGVAAVAALLAAAALAATGALARRLPTPHRLPLAVAWTGTVAATALAVSALTLTLASLLAANWPLSVAAGVVIITCHAKVAASARACRECARLPVVTP</sequence>
<protein>
    <submittedName>
        <fullName evidence="2">Uncharacterized protein</fullName>
    </submittedName>
</protein>
<dbReference type="OrthoDB" id="5187995at2"/>
<feature type="transmembrane region" description="Helical" evidence="1">
    <location>
        <begin position="194"/>
        <end position="213"/>
    </location>
</feature>
<dbReference type="AlphaFoldDB" id="A0A964XKC0"/>
<dbReference type="Proteomes" id="UP000598297">
    <property type="component" value="Unassembled WGS sequence"/>
</dbReference>
<gene>
    <name evidence="2" type="ORF">GUY60_05730</name>
</gene>
<feature type="transmembrane region" description="Helical" evidence="1">
    <location>
        <begin position="129"/>
        <end position="153"/>
    </location>
</feature>
<feature type="transmembrane region" description="Helical" evidence="1">
    <location>
        <begin position="91"/>
        <end position="109"/>
    </location>
</feature>
<dbReference type="NCBIfam" id="NF038403">
    <property type="entry name" value="perm_prefix_1"/>
    <property type="match status" value="1"/>
</dbReference>
<keyword evidence="3" id="KW-1185">Reference proteome</keyword>
<reference evidence="2" key="1">
    <citation type="submission" date="2020-01" db="EMBL/GenBank/DDBJ databases">
        <title>Whole-genome analyses of novel actinobacteria.</title>
        <authorList>
            <person name="Sahin N."/>
        </authorList>
    </citation>
    <scope>NUCLEOTIDE SEQUENCE</scope>
    <source>
        <strain evidence="2">YC537</strain>
    </source>
</reference>
<comment type="caution">
    <text evidence="2">The sequence shown here is derived from an EMBL/GenBank/DDBJ whole genome shotgun (WGS) entry which is preliminary data.</text>
</comment>
<feature type="transmembrane region" description="Helical" evidence="1">
    <location>
        <begin position="165"/>
        <end position="188"/>
    </location>
</feature>
<dbReference type="RefSeq" id="WP_161694437.1">
    <property type="nucleotide sequence ID" value="NZ_JAAAHS010000024.1"/>
</dbReference>